<evidence type="ECO:0000313" key="6">
    <source>
        <dbReference type="Proteomes" id="UP000559256"/>
    </source>
</evidence>
<reference evidence="5 6" key="1">
    <citation type="journal article" date="2020" name="ISME J.">
        <title>Uncovering the hidden diversity of litter-decomposition mechanisms in mushroom-forming fungi.</title>
        <authorList>
            <person name="Floudas D."/>
            <person name="Bentzer J."/>
            <person name="Ahren D."/>
            <person name="Johansson T."/>
            <person name="Persson P."/>
            <person name="Tunlid A."/>
        </authorList>
    </citation>
    <scope>NUCLEOTIDE SEQUENCE [LARGE SCALE GENOMIC DNA]</scope>
    <source>
        <strain evidence="5 6">CBS 291.85</strain>
    </source>
</reference>
<gene>
    <name evidence="5" type="ORF">D9758_006800</name>
</gene>
<dbReference type="Proteomes" id="UP000559256">
    <property type="component" value="Unassembled WGS sequence"/>
</dbReference>
<dbReference type="PANTHER" id="PTHR33365">
    <property type="entry name" value="YALI0B05434P"/>
    <property type="match status" value="1"/>
</dbReference>
<dbReference type="PANTHER" id="PTHR33365:SF11">
    <property type="entry name" value="TAT PATHWAY SIGNAL SEQUENCE"/>
    <property type="match status" value="1"/>
</dbReference>
<keyword evidence="6" id="KW-1185">Reference proteome</keyword>
<comment type="caution">
    <text evidence="5">The sequence shown here is derived from an EMBL/GenBank/DDBJ whole genome shotgun (WGS) entry which is preliminary data.</text>
</comment>
<feature type="transmembrane region" description="Helical" evidence="4">
    <location>
        <begin position="37"/>
        <end position="59"/>
    </location>
</feature>
<comment type="pathway">
    <text evidence="1">Mycotoxin biosynthesis.</text>
</comment>
<evidence type="ECO:0000256" key="3">
    <source>
        <dbReference type="ARBA" id="ARBA00035112"/>
    </source>
</evidence>
<keyword evidence="4" id="KW-0472">Membrane</keyword>
<accession>A0A8H5CVE1</accession>
<keyword evidence="4" id="KW-1133">Transmembrane helix</keyword>
<dbReference type="AlphaFoldDB" id="A0A8H5CVE1"/>
<evidence type="ECO:0000256" key="4">
    <source>
        <dbReference type="SAM" id="Phobius"/>
    </source>
</evidence>
<evidence type="ECO:0000313" key="5">
    <source>
        <dbReference type="EMBL" id="KAF5348665.1"/>
    </source>
</evidence>
<evidence type="ECO:0000256" key="2">
    <source>
        <dbReference type="ARBA" id="ARBA00023002"/>
    </source>
</evidence>
<proteinExistence type="inferred from homology"/>
<dbReference type="GO" id="GO:0043386">
    <property type="term" value="P:mycotoxin biosynthetic process"/>
    <property type="evidence" value="ECO:0007669"/>
    <property type="project" value="InterPro"/>
</dbReference>
<comment type="similarity">
    <text evidence="3">Belongs to the ustYa family.</text>
</comment>
<keyword evidence="2" id="KW-0560">Oxidoreductase</keyword>
<keyword evidence="4" id="KW-0812">Transmembrane</keyword>
<dbReference type="GO" id="GO:0016491">
    <property type="term" value="F:oxidoreductase activity"/>
    <property type="evidence" value="ECO:0007669"/>
    <property type="project" value="UniProtKB-KW"/>
</dbReference>
<protein>
    <submittedName>
        <fullName evidence="5">Uncharacterized protein</fullName>
    </submittedName>
</protein>
<dbReference type="OrthoDB" id="3687641at2759"/>
<organism evidence="5 6">
    <name type="scientific">Tetrapyrgos nigripes</name>
    <dbReference type="NCBI Taxonomy" id="182062"/>
    <lineage>
        <taxon>Eukaryota</taxon>
        <taxon>Fungi</taxon>
        <taxon>Dikarya</taxon>
        <taxon>Basidiomycota</taxon>
        <taxon>Agaricomycotina</taxon>
        <taxon>Agaricomycetes</taxon>
        <taxon>Agaricomycetidae</taxon>
        <taxon>Agaricales</taxon>
        <taxon>Marasmiineae</taxon>
        <taxon>Marasmiaceae</taxon>
        <taxon>Tetrapyrgos</taxon>
    </lineage>
</organism>
<sequence length="255" mass="28808">MYRPLVITSLSLELVLDFVDGYPIRPSIFHSVYHTMAVSLRQIAIAGVLSLSLFLVFYARVNVSKTAQKADSRIAWKMLSEGVAVWDIGQLPTVIMDLENTVNYQVNSTPSTNAQWAALYPHEGIVRLGSDSKPFLPSMFHQLRCLDIIRLAYVAQEENLTFHDESASWKARDEHYHDHSDAPDVPGVVEDPLARHCLNYLREMLLCRSDLNLESVQAMGPGDPNIHAVSFRRAQTCQDWTVVYDKLSELSEEMG</sequence>
<evidence type="ECO:0000256" key="1">
    <source>
        <dbReference type="ARBA" id="ARBA00004685"/>
    </source>
</evidence>
<name>A0A8H5CVE1_9AGAR</name>
<dbReference type="Pfam" id="PF11807">
    <property type="entry name" value="UstYa"/>
    <property type="match status" value="1"/>
</dbReference>
<dbReference type="EMBL" id="JAACJM010000085">
    <property type="protein sequence ID" value="KAF5348665.1"/>
    <property type="molecule type" value="Genomic_DNA"/>
</dbReference>
<dbReference type="InterPro" id="IPR021765">
    <property type="entry name" value="UstYa-like"/>
</dbReference>